<evidence type="ECO:0000256" key="3">
    <source>
        <dbReference type="ARBA" id="ARBA00022737"/>
    </source>
</evidence>
<feature type="domain" description="C2H2-type" evidence="13">
    <location>
        <begin position="360"/>
        <end position="387"/>
    </location>
</feature>
<dbReference type="SMART" id="SM00980">
    <property type="entry name" value="THAP"/>
    <property type="match status" value="1"/>
</dbReference>
<keyword evidence="6" id="KW-0805">Transcription regulation</keyword>
<evidence type="ECO:0000256" key="2">
    <source>
        <dbReference type="ARBA" id="ARBA00022723"/>
    </source>
</evidence>
<dbReference type="Pfam" id="PF05485">
    <property type="entry name" value="THAP"/>
    <property type="match status" value="1"/>
</dbReference>
<dbReference type="Gene3D" id="3.30.160.60">
    <property type="entry name" value="Classic Zinc Finger"/>
    <property type="match status" value="6"/>
</dbReference>
<evidence type="ECO:0000256" key="1">
    <source>
        <dbReference type="ARBA" id="ARBA00006991"/>
    </source>
</evidence>
<keyword evidence="8" id="KW-0804">Transcription</keyword>
<dbReference type="EMBL" id="GIFC01017259">
    <property type="protein sequence ID" value="MXU99342.1"/>
    <property type="molecule type" value="Transcribed_RNA"/>
</dbReference>
<dbReference type="PROSITE" id="PS50950">
    <property type="entry name" value="ZF_THAP"/>
    <property type="match status" value="1"/>
</dbReference>
<dbReference type="GO" id="GO:0000978">
    <property type="term" value="F:RNA polymerase II cis-regulatory region sequence-specific DNA binding"/>
    <property type="evidence" value="ECO:0007669"/>
    <property type="project" value="TreeGrafter"/>
</dbReference>
<evidence type="ECO:0000256" key="11">
    <source>
        <dbReference type="PROSITE-ProRule" id="PRU00309"/>
    </source>
</evidence>
<feature type="domain" description="C2H2-type" evidence="13">
    <location>
        <begin position="236"/>
        <end position="263"/>
    </location>
</feature>
<evidence type="ECO:0000256" key="6">
    <source>
        <dbReference type="ARBA" id="ARBA00023015"/>
    </source>
</evidence>
<keyword evidence="9" id="KW-0539">Nucleus</keyword>
<dbReference type="SMART" id="SM00355">
    <property type="entry name" value="ZnF_C2H2"/>
    <property type="match status" value="7"/>
</dbReference>
<dbReference type="FunFam" id="3.30.160.60:FF:000176">
    <property type="entry name" value="zinc finger protein 70"/>
    <property type="match status" value="1"/>
</dbReference>
<dbReference type="PROSITE" id="PS50157">
    <property type="entry name" value="ZINC_FINGER_C2H2_2"/>
    <property type="match status" value="6"/>
</dbReference>
<dbReference type="SUPFAM" id="SSF57716">
    <property type="entry name" value="Glucocorticoid receptor-like (DNA-binding domain)"/>
    <property type="match status" value="1"/>
</dbReference>
<dbReference type="InterPro" id="IPR038441">
    <property type="entry name" value="THAP_Znf_sf"/>
</dbReference>
<dbReference type="GO" id="GO:0005634">
    <property type="term" value="C:nucleus"/>
    <property type="evidence" value="ECO:0007669"/>
    <property type="project" value="TreeGrafter"/>
</dbReference>
<feature type="domain" description="C2H2-type" evidence="13">
    <location>
        <begin position="292"/>
        <end position="319"/>
    </location>
</feature>
<name>A0A6B0VBB7_IXORI</name>
<evidence type="ECO:0000256" key="4">
    <source>
        <dbReference type="ARBA" id="ARBA00022771"/>
    </source>
</evidence>
<feature type="compositionally biased region" description="Basic and acidic residues" evidence="12">
    <location>
        <begin position="102"/>
        <end position="112"/>
    </location>
</feature>
<dbReference type="InterPro" id="IPR036236">
    <property type="entry name" value="Znf_C2H2_sf"/>
</dbReference>
<keyword evidence="2" id="KW-0479">Metal-binding</keyword>
<evidence type="ECO:0000259" key="13">
    <source>
        <dbReference type="PROSITE" id="PS50157"/>
    </source>
</evidence>
<evidence type="ECO:0000256" key="12">
    <source>
        <dbReference type="SAM" id="MobiDB-lite"/>
    </source>
</evidence>
<dbReference type="Pfam" id="PF00096">
    <property type="entry name" value="zf-C2H2"/>
    <property type="match status" value="5"/>
</dbReference>
<dbReference type="SMART" id="SM00692">
    <property type="entry name" value="DM3"/>
    <property type="match status" value="1"/>
</dbReference>
<dbReference type="GO" id="GO:0001228">
    <property type="term" value="F:DNA-binding transcription activator activity, RNA polymerase II-specific"/>
    <property type="evidence" value="ECO:0007669"/>
    <property type="project" value="TreeGrafter"/>
</dbReference>
<evidence type="ECO:0000313" key="15">
    <source>
        <dbReference type="EMBL" id="MXU99342.1"/>
    </source>
</evidence>
<dbReference type="FunFam" id="3.30.160.60:FF:000032">
    <property type="entry name" value="Krueppel-like factor 4"/>
    <property type="match status" value="1"/>
</dbReference>
<proteinExistence type="inferred from homology"/>
<feature type="domain" description="C2H2-type" evidence="13">
    <location>
        <begin position="320"/>
        <end position="342"/>
    </location>
</feature>
<comment type="similarity">
    <text evidence="1">Belongs to the krueppel C2H2-type zinc-finger protein family.</text>
</comment>
<evidence type="ECO:0000256" key="9">
    <source>
        <dbReference type="ARBA" id="ARBA00023242"/>
    </source>
</evidence>
<reference evidence="15" key="1">
    <citation type="submission" date="2019-12" db="EMBL/GenBank/DDBJ databases">
        <title>An insight into the sialome of adult female Ixodes ricinus ticks feeding for 6 days.</title>
        <authorList>
            <person name="Perner J."/>
            <person name="Ribeiro J.M.C."/>
        </authorList>
    </citation>
    <scope>NUCLEOTIDE SEQUENCE</scope>
    <source>
        <strain evidence="15">Semi-engorged</strain>
        <tissue evidence="15">Salivary glands</tissue>
    </source>
</reference>
<keyword evidence="7 11" id="KW-0238">DNA-binding</keyword>
<keyword evidence="5" id="KW-0862">Zinc</keyword>
<dbReference type="PANTHER" id="PTHR24393:SF34">
    <property type="entry name" value="PR_SET DOMAIN 13"/>
    <property type="match status" value="1"/>
</dbReference>
<dbReference type="AlphaFoldDB" id="A0A6B0VBB7"/>
<dbReference type="PROSITE" id="PS00028">
    <property type="entry name" value="ZINC_FINGER_C2H2_1"/>
    <property type="match status" value="5"/>
</dbReference>
<dbReference type="Gene3D" id="6.20.210.20">
    <property type="entry name" value="THAP domain"/>
    <property type="match status" value="1"/>
</dbReference>
<organism evidence="15">
    <name type="scientific">Ixodes ricinus</name>
    <name type="common">Common tick</name>
    <name type="synonym">Acarus ricinus</name>
    <dbReference type="NCBI Taxonomy" id="34613"/>
    <lineage>
        <taxon>Eukaryota</taxon>
        <taxon>Metazoa</taxon>
        <taxon>Ecdysozoa</taxon>
        <taxon>Arthropoda</taxon>
        <taxon>Chelicerata</taxon>
        <taxon>Arachnida</taxon>
        <taxon>Acari</taxon>
        <taxon>Parasitiformes</taxon>
        <taxon>Ixodida</taxon>
        <taxon>Ixodoidea</taxon>
        <taxon>Ixodidae</taxon>
        <taxon>Ixodinae</taxon>
        <taxon>Ixodes</taxon>
    </lineage>
</organism>
<sequence>MVVRCCIPSCKRRTRRGIRVGEMGVSFHQFPSDLKLFEEWIKALNCEGFTPNLDCHRVCSDHFKQTDYIDGKRHRCLKRAAVPSIFARSSEDLKPNAASCTDRPELRKERGDGGAPLEETTCPLETASDIQFSCCFCNYVTREQRGIVSHLIAHANEQHISTQHCPMSFSTKCDCSIRTTGHMNERPLEDHLRPAASHENADLCSYEQVDTQGKSKCQLSPMSQSSQEPIAAKKVFQCPNCPKTFLRKPFFVRHKCIHTGEKPYKCPYCCRTFARSSTLIIHVRTHTVGKPYKCQQCNETFATSSQLARHATIHTIDKPFKCQLCPMSFSAQPLLSIHMQGHKVASCGASVASEKRDRVFKCLQCPKAFSVRSRLTIHMQGHDIESHGAHTEAYKGDRPYKCLHCPKAFDWSTSLAIHIRTHTGKKPYKC</sequence>
<dbReference type="FunFam" id="3.30.160.60:FF:000608">
    <property type="entry name" value="zinc finger protein 286A isoform X1"/>
    <property type="match status" value="1"/>
</dbReference>
<dbReference type="GO" id="GO:0008270">
    <property type="term" value="F:zinc ion binding"/>
    <property type="evidence" value="ECO:0007669"/>
    <property type="project" value="UniProtKB-KW"/>
</dbReference>
<evidence type="ECO:0000256" key="7">
    <source>
        <dbReference type="ARBA" id="ARBA00023125"/>
    </source>
</evidence>
<evidence type="ECO:0000259" key="14">
    <source>
        <dbReference type="PROSITE" id="PS50950"/>
    </source>
</evidence>
<feature type="domain" description="THAP-type" evidence="14">
    <location>
        <begin position="1"/>
        <end position="86"/>
    </location>
</feature>
<dbReference type="PANTHER" id="PTHR24393">
    <property type="entry name" value="ZINC FINGER PROTEIN"/>
    <property type="match status" value="1"/>
</dbReference>
<dbReference type="InterPro" id="IPR013087">
    <property type="entry name" value="Znf_C2H2_type"/>
</dbReference>
<keyword evidence="3" id="KW-0677">Repeat</keyword>
<feature type="domain" description="C2H2-type" evidence="13">
    <location>
        <begin position="400"/>
        <end position="427"/>
    </location>
</feature>
<feature type="region of interest" description="Disordered" evidence="12">
    <location>
        <begin position="95"/>
        <end position="117"/>
    </location>
</feature>
<dbReference type="InterPro" id="IPR006612">
    <property type="entry name" value="THAP_Znf"/>
</dbReference>
<protein>
    <submittedName>
        <fullName evidence="15">Putative regulation of transcription</fullName>
    </submittedName>
</protein>
<feature type="domain" description="C2H2-type" evidence="13">
    <location>
        <begin position="264"/>
        <end position="291"/>
    </location>
</feature>
<keyword evidence="4 10" id="KW-0863">Zinc-finger</keyword>
<evidence type="ECO:0000256" key="8">
    <source>
        <dbReference type="ARBA" id="ARBA00023163"/>
    </source>
</evidence>
<evidence type="ECO:0000256" key="10">
    <source>
        <dbReference type="PROSITE-ProRule" id="PRU00042"/>
    </source>
</evidence>
<accession>A0A6B0VBB7</accession>
<dbReference type="SUPFAM" id="SSF57667">
    <property type="entry name" value="beta-beta-alpha zinc fingers"/>
    <property type="match status" value="4"/>
</dbReference>
<evidence type="ECO:0000256" key="5">
    <source>
        <dbReference type="ARBA" id="ARBA00022833"/>
    </source>
</evidence>